<reference evidence="1 2" key="1">
    <citation type="journal article" date="2021" name="Elife">
        <title>Chloroplast acquisition without the gene transfer in kleptoplastic sea slugs, Plakobranchus ocellatus.</title>
        <authorList>
            <person name="Maeda T."/>
            <person name="Takahashi S."/>
            <person name="Yoshida T."/>
            <person name="Shimamura S."/>
            <person name="Takaki Y."/>
            <person name="Nagai Y."/>
            <person name="Toyoda A."/>
            <person name="Suzuki Y."/>
            <person name="Arimoto A."/>
            <person name="Ishii H."/>
            <person name="Satoh N."/>
            <person name="Nishiyama T."/>
            <person name="Hasebe M."/>
            <person name="Maruyama T."/>
            <person name="Minagawa J."/>
            <person name="Obokata J."/>
            <person name="Shigenobu S."/>
        </authorList>
    </citation>
    <scope>NUCLEOTIDE SEQUENCE [LARGE SCALE GENOMIC DNA]</scope>
</reference>
<proteinExistence type="predicted"/>
<keyword evidence="2" id="KW-1185">Reference proteome</keyword>
<sequence length="102" mass="11211">MADAPPANCGVQDADKKLVYDRAADDLKDLKKKDFQFTINSGGAQDTATFEMVKNGEVIRRHQSSPYPAGALKLDSISVNADSCVVKLKKLKDINLNDYFCN</sequence>
<evidence type="ECO:0000313" key="2">
    <source>
        <dbReference type="Proteomes" id="UP000762676"/>
    </source>
</evidence>
<dbReference type="EMBL" id="BMAT01000145">
    <property type="protein sequence ID" value="GFR60521.1"/>
    <property type="molecule type" value="Genomic_DNA"/>
</dbReference>
<accession>A0AAV4EJ57</accession>
<protein>
    <submittedName>
        <fullName evidence="1">Uncharacterized protein</fullName>
    </submittedName>
</protein>
<dbReference type="AlphaFoldDB" id="A0AAV4EJ57"/>
<organism evidence="1 2">
    <name type="scientific">Elysia marginata</name>
    <dbReference type="NCBI Taxonomy" id="1093978"/>
    <lineage>
        <taxon>Eukaryota</taxon>
        <taxon>Metazoa</taxon>
        <taxon>Spiralia</taxon>
        <taxon>Lophotrochozoa</taxon>
        <taxon>Mollusca</taxon>
        <taxon>Gastropoda</taxon>
        <taxon>Heterobranchia</taxon>
        <taxon>Euthyneura</taxon>
        <taxon>Panpulmonata</taxon>
        <taxon>Sacoglossa</taxon>
        <taxon>Placobranchoidea</taxon>
        <taxon>Plakobranchidae</taxon>
        <taxon>Elysia</taxon>
    </lineage>
</organism>
<comment type="caution">
    <text evidence="1">The sequence shown here is derived from an EMBL/GenBank/DDBJ whole genome shotgun (WGS) entry which is preliminary data.</text>
</comment>
<name>A0AAV4EJ57_9GAST</name>
<evidence type="ECO:0000313" key="1">
    <source>
        <dbReference type="EMBL" id="GFR60521.1"/>
    </source>
</evidence>
<dbReference type="Proteomes" id="UP000762676">
    <property type="component" value="Unassembled WGS sequence"/>
</dbReference>
<gene>
    <name evidence="1" type="ORF">ElyMa_000081400</name>
</gene>